<protein>
    <recommendedName>
        <fullName evidence="7">Pentatricopeptide repeat-containing protein</fullName>
    </recommendedName>
</protein>
<evidence type="ECO:0000256" key="2">
    <source>
        <dbReference type="ARBA" id="ARBA00022737"/>
    </source>
</evidence>
<dbReference type="GO" id="GO:0003729">
    <property type="term" value="F:mRNA binding"/>
    <property type="evidence" value="ECO:0007669"/>
    <property type="project" value="TreeGrafter"/>
</dbReference>
<dbReference type="PANTHER" id="PTHR47447:SF3">
    <property type="entry name" value="OS03G0856100 PROTEIN"/>
    <property type="match status" value="1"/>
</dbReference>
<dbReference type="Proteomes" id="UP000734854">
    <property type="component" value="Unassembled WGS sequence"/>
</dbReference>
<comment type="caution">
    <text evidence="5">The sequence shown here is derived from an EMBL/GenBank/DDBJ whole genome shotgun (WGS) entry which is preliminary data.</text>
</comment>
<feature type="repeat" description="PPR" evidence="3">
    <location>
        <begin position="225"/>
        <end position="259"/>
    </location>
</feature>
<dbReference type="PANTHER" id="PTHR47447">
    <property type="entry name" value="OS03G0856100 PROTEIN"/>
    <property type="match status" value="1"/>
</dbReference>
<evidence type="ECO:0000256" key="1">
    <source>
        <dbReference type="ARBA" id="ARBA00007626"/>
    </source>
</evidence>
<evidence type="ECO:0000256" key="4">
    <source>
        <dbReference type="SAM" id="MobiDB-lite"/>
    </source>
</evidence>
<dbReference type="InterPro" id="IPR002885">
    <property type="entry name" value="PPR_rpt"/>
</dbReference>
<feature type="compositionally biased region" description="Pro residues" evidence="4">
    <location>
        <begin position="48"/>
        <end position="64"/>
    </location>
</feature>
<feature type="repeat" description="PPR" evidence="3">
    <location>
        <begin position="437"/>
        <end position="471"/>
    </location>
</feature>
<dbReference type="InterPro" id="IPR011990">
    <property type="entry name" value="TPR-like_helical_dom_sf"/>
</dbReference>
<dbReference type="Pfam" id="PF13041">
    <property type="entry name" value="PPR_2"/>
    <property type="match status" value="3"/>
</dbReference>
<evidence type="ECO:0000313" key="6">
    <source>
        <dbReference type="Proteomes" id="UP000734854"/>
    </source>
</evidence>
<reference evidence="5 6" key="1">
    <citation type="submission" date="2020-08" db="EMBL/GenBank/DDBJ databases">
        <title>Plant Genome Project.</title>
        <authorList>
            <person name="Zhang R.-G."/>
        </authorList>
    </citation>
    <scope>NUCLEOTIDE SEQUENCE [LARGE SCALE GENOMIC DNA]</scope>
    <source>
        <tissue evidence="5">Rhizome</tissue>
    </source>
</reference>
<dbReference type="SUPFAM" id="SSF48452">
    <property type="entry name" value="TPR-like"/>
    <property type="match status" value="1"/>
</dbReference>
<evidence type="ECO:0000256" key="3">
    <source>
        <dbReference type="PROSITE-ProRule" id="PRU00708"/>
    </source>
</evidence>
<evidence type="ECO:0008006" key="7">
    <source>
        <dbReference type="Google" id="ProtNLM"/>
    </source>
</evidence>
<sequence>MVSIYSASSTFSLPLPSLSPLKLPSSSTTITTSHCLPSTSSSSKFPSTQPPPSQNPSTQPPPSQSPSSLSDQLHRLSLTLLNSDPSPPPPLPSKPIWVNPSKPRLSVLSLRRQPRLAPSPNTPFDPSLSNLARSLRCSSDLPSALAAAFPPGSSPSRDDALSLLHSLRPSWLHSLQFLHFLRSLADFPLDTIFYNVVFKSLRAARRWTPVEELAQQMIDAEVPLDNITYSTIISAAKRCRRFDEAISWFERMYRTGVVPDEVTYSVVLDVYAELGRREEVLALYDRARASGWRPDVVAFAVLGKMFGEAGDYDGIHYVLREMKDLGVKANVVLYNTLIEATGKARRPGLARSLFEEMVAEGLSPNGKTLTSLIKIYGKARWSKDALGLWELMMANRWPMDFILYNTLLSMCADLGLEEEAEKLFEDMQRPERYVRPDSWSYTGMVNIYANGGKPDRALQMFDEMLHKGVQPNVMTYTCLIPCLGKAGRIAEAVKVFETAMDRGIQPDDRLCGCLLSVVALCKEGEFDMLLACLDKANPRLVGLVKMLGDEQCTIDEIKTEFRRIMNESAVEVRRPFCNCLIDICMNQGFPSQRSNELLYLGTVFGLYQGLHVRKPDEWLLDLRSLSIGAAKTAFEEWMKNLLNSVEQEEILPQSFSIQAGSGTHKFSQGLASSFYTYLKKLAAPFRQGNNSGNFVASKDDLISWLPSRFSALLSIVSE</sequence>
<dbReference type="GO" id="GO:0045727">
    <property type="term" value="P:positive regulation of translation"/>
    <property type="evidence" value="ECO:0007669"/>
    <property type="project" value="TreeGrafter"/>
</dbReference>
<comment type="similarity">
    <text evidence="1">Belongs to the PPR family. P subfamily.</text>
</comment>
<feature type="region of interest" description="Disordered" evidence="4">
    <location>
        <begin position="24"/>
        <end position="71"/>
    </location>
</feature>
<dbReference type="Pfam" id="PF01535">
    <property type="entry name" value="PPR"/>
    <property type="match status" value="1"/>
</dbReference>
<accession>A0A8J5H7I4</accession>
<name>A0A8J5H7I4_ZINOF</name>
<dbReference type="Gene3D" id="1.25.40.10">
    <property type="entry name" value="Tetratricopeptide repeat domain"/>
    <property type="match status" value="3"/>
</dbReference>
<organism evidence="5 6">
    <name type="scientific">Zingiber officinale</name>
    <name type="common">Ginger</name>
    <name type="synonym">Amomum zingiber</name>
    <dbReference type="NCBI Taxonomy" id="94328"/>
    <lineage>
        <taxon>Eukaryota</taxon>
        <taxon>Viridiplantae</taxon>
        <taxon>Streptophyta</taxon>
        <taxon>Embryophyta</taxon>
        <taxon>Tracheophyta</taxon>
        <taxon>Spermatophyta</taxon>
        <taxon>Magnoliopsida</taxon>
        <taxon>Liliopsida</taxon>
        <taxon>Zingiberales</taxon>
        <taxon>Zingiberaceae</taxon>
        <taxon>Zingiber</taxon>
    </lineage>
</organism>
<feature type="repeat" description="PPR" evidence="3">
    <location>
        <begin position="400"/>
        <end position="430"/>
    </location>
</feature>
<dbReference type="GO" id="GO:0009570">
    <property type="term" value="C:chloroplast stroma"/>
    <property type="evidence" value="ECO:0007669"/>
    <property type="project" value="TreeGrafter"/>
</dbReference>
<evidence type="ECO:0000313" key="5">
    <source>
        <dbReference type="EMBL" id="KAG6522384.1"/>
    </source>
</evidence>
<feature type="repeat" description="PPR" evidence="3">
    <location>
        <begin position="330"/>
        <end position="364"/>
    </location>
</feature>
<feature type="repeat" description="PPR" evidence="3">
    <location>
        <begin position="472"/>
        <end position="506"/>
    </location>
</feature>
<dbReference type="EMBL" id="JACMSC010000005">
    <property type="protein sequence ID" value="KAG6522384.1"/>
    <property type="molecule type" value="Genomic_DNA"/>
</dbReference>
<feature type="region of interest" description="Disordered" evidence="4">
    <location>
        <begin position="79"/>
        <end position="98"/>
    </location>
</feature>
<dbReference type="GO" id="GO:0042134">
    <property type="term" value="F:rRNA primary transcript binding"/>
    <property type="evidence" value="ECO:0007669"/>
    <property type="project" value="TreeGrafter"/>
</dbReference>
<feature type="compositionally biased region" description="Low complexity" evidence="4">
    <location>
        <begin position="24"/>
        <end position="47"/>
    </location>
</feature>
<keyword evidence="2" id="KW-0677">Repeat</keyword>
<dbReference type="PROSITE" id="PS51375">
    <property type="entry name" value="PPR"/>
    <property type="match status" value="6"/>
</dbReference>
<feature type="repeat" description="PPR" evidence="3">
    <location>
        <begin position="260"/>
        <end position="294"/>
    </location>
</feature>
<gene>
    <name evidence="5" type="ORF">ZIOFF_019524</name>
</gene>
<dbReference type="NCBIfam" id="TIGR00756">
    <property type="entry name" value="PPR"/>
    <property type="match status" value="7"/>
</dbReference>
<proteinExistence type="inferred from homology"/>
<dbReference type="AlphaFoldDB" id="A0A8J5H7I4"/>
<keyword evidence="6" id="KW-1185">Reference proteome</keyword>